<proteinExistence type="predicted"/>
<dbReference type="KEGG" id="tpol:Mal48_02940"/>
<dbReference type="OrthoDB" id="291953at2"/>
<dbReference type="EMBL" id="CP036267">
    <property type="protein sequence ID" value="QDT31063.1"/>
    <property type="molecule type" value="Genomic_DNA"/>
</dbReference>
<protein>
    <recommendedName>
        <fullName evidence="3">Response regulatory domain-containing protein</fullName>
    </recommendedName>
</protein>
<dbReference type="AlphaFoldDB" id="A0A517QHF0"/>
<organism evidence="1 2">
    <name type="scientific">Thalassoglobus polymorphus</name>
    <dbReference type="NCBI Taxonomy" id="2527994"/>
    <lineage>
        <taxon>Bacteria</taxon>
        <taxon>Pseudomonadati</taxon>
        <taxon>Planctomycetota</taxon>
        <taxon>Planctomycetia</taxon>
        <taxon>Planctomycetales</taxon>
        <taxon>Planctomycetaceae</taxon>
        <taxon>Thalassoglobus</taxon>
    </lineage>
</organism>
<accession>A0A517QHF0</accession>
<reference evidence="1 2" key="1">
    <citation type="submission" date="2019-02" db="EMBL/GenBank/DDBJ databases">
        <title>Deep-cultivation of Planctomycetes and their phenomic and genomic characterization uncovers novel biology.</title>
        <authorList>
            <person name="Wiegand S."/>
            <person name="Jogler M."/>
            <person name="Boedeker C."/>
            <person name="Pinto D."/>
            <person name="Vollmers J."/>
            <person name="Rivas-Marin E."/>
            <person name="Kohn T."/>
            <person name="Peeters S.H."/>
            <person name="Heuer A."/>
            <person name="Rast P."/>
            <person name="Oberbeckmann S."/>
            <person name="Bunk B."/>
            <person name="Jeske O."/>
            <person name="Meyerdierks A."/>
            <person name="Storesund J.E."/>
            <person name="Kallscheuer N."/>
            <person name="Luecker S."/>
            <person name="Lage O.M."/>
            <person name="Pohl T."/>
            <person name="Merkel B.J."/>
            <person name="Hornburger P."/>
            <person name="Mueller R.-W."/>
            <person name="Bruemmer F."/>
            <person name="Labrenz M."/>
            <person name="Spormann A.M."/>
            <person name="Op den Camp H."/>
            <person name="Overmann J."/>
            <person name="Amann R."/>
            <person name="Jetten M.S.M."/>
            <person name="Mascher T."/>
            <person name="Medema M.H."/>
            <person name="Devos D.P."/>
            <person name="Kaster A.-K."/>
            <person name="Ovreas L."/>
            <person name="Rohde M."/>
            <person name="Galperin M.Y."/>
            <person name="Jogler C."/>
        </authorList>
    </citation>
    <scope>NUCLEOTIDE SEQUENCE [LARGE SCALE GENOMIC DNA]</scope>
    <source>
        <strain evidence="1 2">Mal48</strain>
    </source>
</reference>
<name>A0A517QHF0_9PLAN</name>
<sequence>MSDRPAPNVLILCKDLMFSSQLNGAVQRAGLVPQTCLGQITLTQALSQHEIQWVIIDLETEKLDLEALRSATTGKLVGFGPHVHTAKLGAAQEAGFDFVLSRGQISRGLDQLLGS</sequence>
<evidence type="ECO:0000313" key="2">
    <source>
        <dbReference type="Proteomes" id="UP000315724"/>
    </source>
</evidence>
<keyword evidence="2" id="KW-1185">Reference proteome</keyword>
<evidence type="ECO:0000313" key="1">
    <source>
        <dbReference type="EMBL" id="QDT31063.1"/>
    </source>
</evidence>
<dbReference type="Proteomes" id="UP000315724">
    <property type="component" value="Chromosome"/>
</dbReference>
<gene>
    <name evidence="1" type="ORF">Mal48_02940</name>
</gene>
<dbReference type="RefSeq" id="WP_145195366.1">
    <property type="nucleotide sequence ID" value="NZ_CP036267.1"/>
</dbReference>
<evidence type="ECO:0008006" key="3">
    <source>
        <dbReference type="Google" id="ProtNLM"/>
    </source>
</evidence>